<feature type="transmembrane region" description="Helical" evidence="6">
    <location>
        <begin position="61"/>
        <end position="81"/>
    </location>
</feature>
<accession>A0A3P3Q5T5</accession>
<evidence type="ECO:0000256" key="1">
    <source>
        <dbReference type="ARBA" id="ARBA00004651"/>
    </source>
</evidence>
<keyword evidence="2" id="KW-1003">Cell membrane</keyword>
<evidence type="ECO:0000313" key="8">
    <source>
        <dbReference type="Proteomes" id="UP000276982"/>
    </source>
</evidence>
<dbReference type="PANTHER" id="PTHR43370">
    <property type="entry name" value="SUGAR ABC TRANSPORTER INTEGRAL MEMBRANE PROTEIN-RELATED"/>
    <property type="match status" value="1"/>
</dbReference>
<evidence type="ECO:0000313" key="7">
    <source>
        <dbReference type="EMBL" id="RRJ15670.1"/>
    </source>
</evidence>
<name>A0A3P3Q5T5_9FIRM</name>
<keyword evidence="8" id="KW-1185">Reference proteome</keyword>
<keyword evidence="5 6" id="KW-0472">Membrane</keyword>
<feature type="transmembrane region" description="Helical" evidence="6">
    <location>
        <begin position="276"/>
        <end position="293"/>
    </location>
</feature>
<keyword evidence="3 6" id="KW-0812">Transmembrane</keyword>
<feature type="transmembrane region" description="Helical" evidence="6">
    <location>
        <begin position="88"/>
        <end position="107"/>
    </location>
</feature>
<proteinExistence type="predicted"/>
<feature type="transmembrane region" description="Helical" evidence="6">
    <location>
        <begin position="194"/>
        <end position="213"/>
    </location>
</feature>
<comment type="subcellular location">
    <subcellularLocation>
        <location evidence="1">Cell membrane</location>
        <topology evidence="1">Multi-pass membrane protein</topology>
    </subcellularLocation>
</comment>
<dbReference type="AlphaFoldDB" id="A0A3P3Q5T5"/>
<sequence length="303" mass="32569">MALLNSILYDTVYHSAPIILCVIGGIFAYKANVLNIALEGMMLNGAFVSVLVMYFTGNIFLALSSAILTTLIWGLIFSYFGVSGSGNVIVIGLGINFIVPAIAKFTLNMMGVSNISLQNISVSDFKIHIPIIDSIDIVGSILSGHTFITYLAFIGIIIMSVIMYQTKFGIYVRVVGENEEAAISLGLKTKLYKYLAILLGALCAGLAGINLSLERMCMYTNDMTAGRGFIAIAAIYCGGGKPLESSLYAILFGISRALAVNLSINAGPMAGIFDTIPYIIMVSVLATVSYMKFKNVRVRGYTF</sequence>
<dbReference type="RefSeq" id="WP_124950549.1">
    <property type="nucleotide sequence ID" value="NZ_RRCM01000001.1"/>
</dbReference>
<reference evidence="7 8" key="1">
    <citation type="submission" date="2018-11" db="EMBL/GenBank/DDBJ databases">
        <title>Genome sequencing of Lachnoanaerobaculum orale DSM 24553T.</title>
        <authorList>
            <person name="Kook J.-K."/>
            <person name="Park S.-N."/>
            <person name="Lim Y.K."/>
        </authorList>
    </citation>
    <scope>NUCLEOTIDE SEQUENCE [LARGE SCALE GENOMIC DNA]</scope>
    <source>
        <strain evidence="7 8">DSM 24553</strain>
    </source>
</reference>
<comment type="caution">
    <text evidence="7">The sequence shown here is derived from an EMBL/GenBank/DDBJ whole genome shotgun (WGS) entry which is preliminary data.</text>
</comment>
<gene>
    <name evidence="7" type="ORF">EHW90_01075</name>
</gene>
<feature type="transmembrane region" description="Helical" evidence="6">
    <location>
        <begin position="147"/>
        <end position="164"/>
    </location>
</feature>
<dbReference type="Pfam" id="PF02653">
    <property type="entry name" value="BPD_transp_2"/>
    <property type="match status" value="1"/>
</dbReference>
<dbReference type="GO" id="GO:0022857">
    <property type="term" value="F:transmembrane transporter activity"/>
    <property type="evidence" value="ECO:0007669"/>
    <property type="project" value="InterPro"/>
</dbReference>
<evidence type="ECO:0000256" key="3">
    <source>
        <dbReference type="ARBA" id="ARBA00022692"/>
    </source>
</evidence>
<protein>
    <submittedName>
        <fullName evidence="7">ABC transporter permease</fullName>
    </submittedName>
</protein>
<evidence type="ECO:0000256" key="6">
    <source>
        <dbReference type="SAM" id="Phobius"/>
    </source>
</evidence>
<dbReference type="PANTHER" id="PTHR43370:SF1">
    <property type="entry name" value="GUANOSINE ABC TRANSPORTER PERMEASE PROTEIN NUPQ"/>
    <property type="match status" value="1"/>
</dbReference>
<dbReference type="CDD" id="cd06580">
    <property type="entry name" value="TM_PBP1_transp_TpRbsC_like"/>
    <property type="match status" value="1"/>
</dbReference>
<evidence type="ECO:0000256" key="2">
    <source>
        <dbReference type="ARBA" id="ARBA00022475"/>
    </source>
</evidence>
<dbReference type="GO" id="GO:0005886">
    <property type="term" value="C:plasma membrane"/>
    <property type="evidence" value="ECO:0007669"/>
    <property type="project" value="UniProtKB-SubCell"/>
</dbReference>
<organism evidence="7 8">
    <name type="scientific">Lachnoanaerobaculum orale</name>
    <dbReference type="NCBI Taxonomy" id="979627"/>
    <lineage>
        <taxon>Bacteria</taxon>
        <taxon>Bacillati</taxon>
        <taxon>Bacillota</taxon>
        <taxon>Clostridia</taxon>
        <taxon>Lachnospirales</taxon>
        <taxon>Lachnospiraceae</taxon>
        <taxon>Lachnoanaerobaculum</taxon>
    </lineage>
</organism>
<evidence type="ECO:0000256" key="4">
    <source>
        <dbReference type="ARBA" id="ARBA00022989"/>
    </source>
</evidence>
<evidence type="ECO:0000256" key="5">
    <source>
        <dbReference type="ARBA" id="ARBA00023136"/>
    </source>
</evidence>
<dbReference type="EMBL" id="RRCM01000001">
    <property type="protein sequence ID" value="RRJ15670.1"/>
    <property type="molecule type" value="Genomic_DNA"/>
</dbReference>
<feature type="transmembrane region" description="Helical" evidence="6">
    <location>
        <begin position="12"/>
        <end position="29"/>
    </location>
</feature>
<keyword evidence="4 6" id="KW-1133">Transmembrane helix</keyword>
<dbReference type="Proteomes" id="UP000276982">
    <property type="component" value="Unassembled WGS sequence"/>
</dbReference>
<dbReference type="InterPro" id="IPR001851">
    <property type="entry name" value="ABC_transp_permease"/>
</dbReference>